<reference evidence="2" key="1">
    <citation type="journal article" date="2023" name="Mol. Biol. Evol.">
        <title>Third-Generation Sequencing Reveals the Adaptive Role of the Epigenome in Three Deep-Sea Polychaetes.</title>
        <authorList>
            <person name="Perez M."/>
            <person name="Aroh O."/>
            <person name="Sun Y."/>
            <person name="Lan Y."/>
            <person name="Juniper S.K."/>
            <person name="Young C.R."/>
            <person name="Angers B."/>
            <person name="Qian P.Y."/>
        </authorList>
    </citation>
    <scope>NUCLEOTIDE SEQUENCE</scope>
    <source>
        <strain evidence="2">P08H-3</strain>
    </source>
</reference>
<keyword evidence="3" id="KW-1185">Reference proteome</keyword>
<dbReference type="AlphaFoldDB" id="A0AAD9MS64"/>
<dbReference type="Proteomes" id="UP001208570">
    <property type="component" value="Unassembled WGS sequence"/>
</dbReference>
<feature type="region of interest" description="Disordered" evidence="1">
    <location>
        <begin position="1"/>
        <end position="27"/>
    </location>
</feature>
<sequence length="121" mass="13393">MTPDSKAPDIDDIEANDEGFEGTPQEDTHTLPLLKLVDVKGLLLTDSQAYKIIHLWQNLDDLDKTKNHLYQAPPGGATRCSQRKKNVYPGVESTTRYLFYFTESSLTTAAHQLNGLTGLSG</sequence>
<proteinExistence type="predicted"/>
<evidence type="ECO:0000313" key="2">
    <source>
        <dbReference type="EMBL" id="KAK2143797.1"/>
    </source>
</evidence>
<accession>A0AAD9MS64</accession>
<gene>
    <name evidence="2" type="ORF">LSH36_812g00039</name>
</gene>
<comment type="caution">
    <text evidence="2">The sequence shown here is derived from an EMBL/GenBank/DDBJ whole genome shotgun (WGS) entry which is preliminary data.</text>
</comment>
<evidence type="ECO:0000313" key="3">
    <source>
        <dbReference type="Proteomes" id="UP001208570"/>
    </source>
</evidence>
<organism evidence="2 3">
    <name type="scientific">Paralvinella palmiformis</name>
    <dbReference type="NCBI Taxonomy" id="53620"/>
    <lineage>
        <taxon>Eukaryota</taxon>
        <taxon>Metazoa</taxon>
        <taxon>Spiralia</taxon>
        <taxon>Lophotrochozoa</taxon>
        <taxon>Annelida</taxon>
        <taxon>Polychaeta</taxon>
        <taxon>Sedentaria</taxon>
        <taxon>Canalipalpata</taxon>
        <taxon>Terebellida</taxon>
        <taxon>Terebelliformia</taxon>
        <taxon>Alvinellidae</taxon>
        <taxon>Paralvinella</taxon>
    </lineage>
</organism>
<dbReference type="EMBL" id="JAODUP010000812">
    <property type="protein sequence ID" value="KAK2143797.1"/>
    <property type="molecule type" value="Genomic_DNA"/>
</dbReference>
<feature type="compositionally biased region" description="Acidic residues" evidence="1">
    <location>
        <begin position="10"/>
        <end position="20"/>
    </location>
</feature>
<name>A0AAD9MS64_9ANNE</name>
<protein>
    <submittedName>
        <fullName evidence="2">Uncharacterized protein</fullName>
    </submittedName>
</protein>
<evidence type="ECO:0000256" key="1">
    <source>
        <dbReference type="SAM" id="MobiDB-lite"/>
    </source>
</evidence>